<dbReference type="EMBL" id="SLZW01000007">
    <property type="protein sequence ID" value="TCS61701.1"/>
    <property type="molecule type" value="Genomic_DNA"/>
</dbReference>
<evidence type="ECO:0000313" key="2">
    <source>
        <dbReference type="Proteomes" id="UP000295304"/>
    </source>
</evidence>
<proteinExistence type="predicted"/>
<sequence length="106" mass="11635">MKYIIPLLIVLSGCATQAQKPTVYSKNTFAIGKIYFKCIKANLNPSHKNEEMVVTIDYAISQCQSSEAMLALSLMKDAKNKDPNAGLSAARMVGRFLGTYALTKNQ</sequence>
<dbReference type="AlphaFoldDB" id="A0A4V2UND9"/>
<reference evidence="1 2" key="1">
    <citation type="submission" date="2019-03" db="EMBL/GenBank/DDBJ databases">
        <title>Genomic Encyclopedia of Type Strains, Phase IV (KMG-IV): sequencing the most valuable type-strain genomes for metagenomic binning, comparative biology and taxonomic classification.</title>
        <authorList>
            <person name="Goeker M."/>
        </authorList>
    </citation>
    <scope>NUCLEOTIDE SEQUENCE [LARGE SCALE GENOMIC DNA]</scope>
    <source>
        <strain evidence="1 2">DSM 101688</strain>
    </source>
</reference>
<dbReference type="Proteomes" id="UP000295304">
    <property type="component" value="Unassembled WGS sequence"/>
</dbReference>
<dbReference type="RefSeq" id="WP_132939409.1">
    <property type="nucleotide sequence ID" value="NZ_CP119676.1"/>
</dbReference>
<keyword evidence="2" id="KW-1185">Reference proteome</keyword>
<accession>A0A4V2UND9</accession>
<organism evidence="1 2">
    <name type="scientific">Varunaivibrio sulfuroxidans</name>
    <dbReference type="NCBI Taxonomy" id="1773489"/>
    <lineage>
        <taxon>Bacteria</taxon>
        <taxon>Pseudomonadati</taxon>
        <taxon>Pseudomonadota</taxon>
        <taxon>Alphaproteobacteria</taxon>
        <taxon>Rhodospirillales</taxon>
        <taxon>Magnetovibrionaceae</taxon>
        <taxon>Varunaivibrio</taxon>
    </lineage>
</organism>
<evidence type="ECO:0000313" key="1">
    <source>
        <dbReference type="EMBL" id="TCS61701.1"/>
    </source>
</evidence>
<gene>
    <name evidence="1" type="ORF">EDD55_107110</name>
</gene>
<name>A0A4V2UND9_9PROT</name>
<comment type="caution">
    <text evidence="1">The sequence shown here is derived from an EMBL/GenBank/DDBJ whole genome shotgun (WGS) entry which is preliminary data.</text>
</comment>
<protein>
    <submittedName>
        <fullName evidence="1">Uncharacterized protein</fullName>
    </submittedName>
</protein>